<gene>
    <name evidence="2" type="ORF">A2720_02415</name>
</gene>
<feature type="domain" description="Type IV secretion system coupling protein TraD DNA-binding" evidence="1">
    <location>
        <begin position="8"/>
        <end position="310"/>
    </location>
</feature>
<dbReference type="InterPro" id="IPR027417">
    <property type="entry name" value="P-loop_NTPase"/>
</dbReference>
<dbReference type="InterPro" id="IPR019476">
    <property type="entry name" value="T4SS_TraD_DNA-bd"/>
</dbReference>
<dbReference type="Pfam" id="PF10412">
    <property type="entry name" value="TrwB_AAD_bind"/>
    <property type="match status" value="1"/>
</dbReference>
<sequence length="441" mass="50752">MYRNTETKIYIERDDRRRHMYIIGRTGTGKTELLKNMAIQDIKNGEGICVVDPHGDMIEDILQYIPKERADDVVLFEPSDMERPLGLNMLEVKSAELKDFAVQEMIAIFMKLFPPEMIGPMFEHNMRNVMLTLMEDKQYPGTIADIPRMFTDTDFQRYKLSKVKDPIVRAFWEKEMAKTSDFHKSEMLGYLISKVGRFVENEMMRNIIGQPYSSFDFRQIMDEGKILLINLSKGKTGEVNAKLLGLIVVSKLQMAAMSRSDIPEDQRRDFYLYVDEFQNFVTDSFATILSEARKYRLNLIMAHQFISQLSVHKEGSSALDMTMRDAVFGNAGTMISFRIGVEDSEIMAKEFAPVFNEFDLVNIDRFNAYVKLMVKGTGSRPFNMETYPKPPGGNIETGRLTRNLSRLKYGRTRAEVEREILMRTKLGTPATTGPVATERTR</sequence>
<organism evidence="2 3">
    <name type="scientific">Candidatus Doudnabacteria bacterium RIFCSPHIGHO2_01_FULL_46_24</name>
    <dbReference type="NCBI Taxonomy" id="1817825"/>
    <lineage>
        <taxon>Bacteria</taxon>
        <taxon>Candidatus Doudnaibacteriota</taxon>
    </lineage>
</organism>
<dbReference type="Proteomes" id="UP000178892">
    <property type="component" value="Unassembled WGS sequence"/>
</dbReference>
<dbReference type="PANTHER" id="PTHR30121">
    <property type="entry name" value="UNCHARACTERIZED PROTEIN YJGR-RELATED"/>
    <property type="match status" value="1"/>
</dbReference>
<dbReference type="EMBL" id="MFEL01000008">
    <property type="protein sequence ID" value="OGE81512.1"/>
    <property type="molecule type" value="Genomic_DNA"/>
</dbReference>
<evidence type="ECO:0000313" key="2">
    <source>
        <dbReference type="EMBL" id="OGE81512.1"/>
    </source>
</evidence>
<comment type="caution">
    <text evidence="2">The sequence shown here is derived from an EMBL/GenBank/DDBJ whole genome shotgun (WGS) entry which is preliminary data.</text>
</comment>
<evidence type="ECO:0000259" key="1">
    <source>
        <dbReference type="Pfam" id="PF10412"/>
    </source>
</evidence>
<proteinExistence type="predicted"/>
<dbReference type="InterPro" id="IPR051162">
    <property type="entry name" value="T4SS_component"/>
</dbReference>
<dbReference type="STRING" id="1817825.A2720_02415"/>
<dbReference type="SUPFAM" id="SSF52540">
    <property type="entry name" value="P-loop containing nucleoside triphosphate hydrolases"/>
    <property type="match status" value="1"/>
</dbReference>
<reference evidence="2 3" key="1">
    <citation type="journal article" date="2016" name="Nat. Commun.">
        <title>Thousands of microbial genomes shed light on interconnected biogeochemical processes in an aquifer system.</title>
        <authorList>
            <person name="Anantharaman K."/>
            <person name="Brown C.T."/>
            <person name="Hug L.A."/>
            <person name="Sharon I."/>
            <person name="Castelle C.J."/>
            <person name="Probst A.J."/>
            <person name="Thomas B.C."/>
            <person name="Singh A."/>
            <person name="Wilkins M.J."/>
            <person name="Karaoz U."/>
            <person name="Brodie E.L."/>
            <person name="Williams K.H."/>
            <person name="Hubbard S.S."/>
            <person name="Banfield J.F."/>
        </authorList>
    </citation>
    <scope>NUCLEOTIDE SEQUENCE [LARGE SCALE GENOMIC DNA]</scope>
</reference>
<accession>A0A1F5NVG9</accession>
<dbReference type="PANTHER" id="PTHR30121:SF11">
    <property type="entry name" value="AAA+ ATPASE DOMAIN-CONTAINING PROTEIN"/>
    <property type="match status" value="1"/>
</dbReference>
<protein>
    <recommendedName>
        <fullName evidence="1">Type IV secretion system coupling protein TraD DNA-binding domain-containing protein</fullName>
    </recommendedName>
</protein>
<dbReference type="AlphaFoldDB" id="A0A1F5NVG9"/>
<name>A0A1F5NVG9_9BACT</name>
<evidence type="ECO:0000313" key="3">
    <source>
        <dbReference type="Proteomes" id="UP000178892"/>
    </source>
</evidence>
<dbReference type="Gene3D" id="3.40.50.300">
    <property type="entry name" value="P-loop containing nucleotide triphosphate hydrolases"/>
    <property type="match status" value="2"/>
</dbReference>